<dbReference type="EMBL" id="ABCK01000008">
    <property type="protein sequence ID" value="EDM27595.1"/>
    <property type="molecule type" value="Genomic_DNA"/>
</dbReference>
<dbReference type="Gene3D" id="3.30.70.1320">
    <property type="entry name" value="Multidrug efflux transporter AcrB pore domain like"/>
    <property type="match status" value="1"/>
</dbReference>
<dbReference type="RefSeq" id="WP_007278555.1">
    <property type="nucleotide sequence ID" value="NZ_ABCK01000008.1"/>
</dbReference>
<dbReference type="PANTHER" id="PTHR32063:SF11">
    <property type="entry name" value="CATION OR DRUG EFFLUX SYSTEM PROTEIN"/>
    <property type="match status" value="1"/>
</dbReference>
<keyword evidence="11" id="KW-1185">Reference proteome</keyword>
<dbReference type="InterPro" id="IPR001036">
    <property type="entry name" value="Acrflvin-R"/>
</dbReference>
<feature type="transmembrane region" description="Helical" evidence="9">
    <location>
        <begin position="12"/>
        <end position="34"/>
    </location>
</feature>
<dbReference type="Gene3D" id="3.30.70.1430">
    <property type="entry name" value="Multidrug efflux transporter AcrB pore domain"/>
    <property type="match status" value="2"/>
</dbReference>
<feature type="transmembrane region" description="Helical" evidence="9">
    <location>
        <begin position="441"/>
        <end position="461"/>
    </location>
</feature>
<feature type="transmembrane region" description="Helical" evidence="9">
    <location>
        <begin position="343"/>
        <end position="362"/>
    </location>
</feature>
<dbReference type="InterPro" id="IPR027463">
    <property type="entry name" value="AcrB_DN_DC_subdom"/>
</dbReference>
<dbReference type="SUPFAM" id="SSF82714">
    <property type="entry name" value="Multidrug efflux transporter AcrB TolC docking domain, DN and DC subdomains"/>
    <property type="match status" value="2"/>
</dbReference>
<dbReference type="OrthoDB" id="9757904at2"/>
<name>A6DKZ3_9BACT</name>
<feature type="transmembrane region" description="Helical" evidence="9">
    <location>
        <begin position="538"/>
        <end position="556"/>
    </location>
</feature>
<evidence type="ECO:0000256" key="9">
    <source>
        <dbReference type="SAM" id="Phobius"/>
    </source>
</evidence>
<feature type="transmembrane region" description="Helical" evidence="9">
    <location>
        <begin position="397"/>
        <end position="416"/>
    </location>
</feature>
<sequence length="1042" mass="113435">MSSENFFIRRPRFAFVISIIILIAGSIAMVNLPVAQYPEITPPQVSVTASYPGADSKTLIDTVITPLESEINGVEDMLYVSSKASNDGNVTITVTFDVSSDPNINTVNVQNRVSAATAKLPAEVTRQGVIVRQKSTSMLLVVNLLSPEKTYDGLFLSNYATINVKDRLLRLPGVGDITLFGGQDYSMRVWLDPDKMTALNLSPQEVVSAIEEQNVQVAAGIVGGAPSKASQKFQYTVQTQGRLSEPEEFGRIIVRANQDGSFVRVNDVASVELGAVNYDSTSKLNGQPGLVMPIYQLPSANGIAVADAVRAEMDLIAESFPDDIEYDILYDTTKFIEASIDEVISTLFVAVLLVILVVYIFLQDVRSTIIPSLTIPVSLIGTFAFLLALGYTLNTVTLFGLILAIGIVVDDAIVVLENVQRLMDEEGLSPRAATQKAMEEVSGPIVATTLVLLAVFVPVAFLPGITGTLYRQFAVTISVAVCISSLNALTLSPALCSCFLRPQDKTKKKFFLFEKFNKLVSWSTDKYAGFVKLSIRKIIITMLCFGGMLFLTFQFYTSTPTGFLPDEDQGNFLVDVQLPPGASLERTGAVIDEMEHMISQIPGVSAVMTVNGYGMINGANSSNAGFMIVPLDDWGQRAEAEKQVKAIIAQAYRKMLGMPEARSFPFELPAIPGLGASNGFEFILQDTLGRDPKDMAEISRALIMAANLRPEIARVSTFFTANTPQIFVDLDREKAHDLNVPMNEIFSALQVYLGGAYVNDFNKFGKSYQVKLQAQTDFRSEPEDIEKIYVKSRSGDMVPLGVLVNLESMVGPDVINRYNLFNSITFNGGAAPGYSSGQAMDAMEEVARSVLPPGYSYDWTGMSYQEKISSGNVGLIFALAIVFIFLFLVAQYESWFTPISVLMSVPVAMFGALGFNWLMKMDNNIYSQVGIVLLFGLASKTAILIVEFAKEKRESGETILDAAVIAARLRFRAVLMTAISFILGVIPLVIATGAGSASRRSLGVIVFGGMMVAAILGTLLIPGFYYTIQSIREWLKAKISSK</sequence>
<gene>
    <name evidence="10" type="ORF">LNTAR_20353</name>
</gene>
<dbReference type="Gene3D" id="3.30.2090.10">
    <property type="entry name" value="Multidrug efflux transporter AcrB TolC docking domain, DN and DC subdomains"/>
    <property type="match status" value="2"/>
</dbReference>
<reference evidence="10 11" key="1">
    <citation type="journal article" date="2010" name="J. Bacteriol.">
        <title>Genome sequence of Lentisphaera araneosa HTCC2155T, the type species of the order Lentisphaerales in the phylum Lentisphaerae.</title>
        <authorList>
            <person name="Thrash J.C."/>
            <person name="Cho J.C."/>
            <person name="Vergin K.L."/>
            <person name="Morris R.M."/>
            <person name="Giovannoni S.J."/>
        </authorList>
    </citation>
    <scope>NUCLEOTIDE SEQUENCE [LARGE SCALE GENOMIC DNA]</scope>
    <source>
        <strain evidence="10 11">HTCC2155</strain>
    </source>
</reference>
<evidence type="ECO:0000256" key="4">
    <source>
        <dbReference type="ARBA" id="ARBA00022475"/>
    </source>
</evidence>
<dbReference type="GO" id="GO:0042910">
    <property type="term" value="F:xenobiotic transmembrane transporter activity"/>
    <property type="evidence" value="ECO:0007669"/>
    <property type="project" value="TreeGrafter"/>
</dbReference>
<dbReference type="Gene3D" id="1.20.1640.10">
    <property type="entry name" value="Multidrug efflux transporter AcrB transmembrane domain"/>
    <property type="match status" value="2"/>
</dbReference>
<dbReference type="STRING" id="313628.LNTAR_20353"/>
<keyword evidence="6 9" id="KW-0812">Transmembrane</keyword>
<evidence type="ECO:0000313" key="11">
    <source>
        <dbReference type="Proteomes" id="UP000004947"/>
    </source>
</evidence>
<dbReference type="InterPro" id="IPR004764">
    <property type="entry name" value="MdtF-like"/>
</dbReference>
<evidence type="ECO:0000256" key="2">
    <source>
        <dbReference type="ARBA" id="ARBA00010942"/>
    </source>
</evidence>
<keyword evidence="7 9" id="KW-1133">Transmembrane helix</keyword>
<feature type="transmembrane region" description="Helical" evidence="9">
    <location>
        <begin position="369"/>
        <end position="391"/>
    </location>
</feature>
<comment type="subcellular location">
    <subcellularLocation>
        <location evidence="1">Cell inner membrane</location>
        <topology evidence="1">Multi-pass membrane protein</topology>
    </subcellularLocation>
</comment>
<comment type="caution">
    <text evidence="10">The sequence shown here is derived from an EMBL/GenBank/DDBJ whole genome shotgun (WGS) entry which is preliminary data.</text>
</comment>
<feature type="transmembrane region" description="Helical" evidence="9">
    <location>
        <begin position="925"/>
        <end position="948"/>
    </location>
</feature>
<dbReference type="GO" id="GO:0015562">
    <property type="term" value="F:efflux transmembrane transporter activity"/>
    <property type="evidence" value="ECO:0007669"/>
    <property type="project" value="InterPro"/>
</dbReference>
<dbReference type="SUPFAM" id="SSF82866">
    <property type="entry name" value="Multidrug efflux transporter AcrB transmembrane domain"/>
    <property type="match status" value="2"/>
</dbReference>
<proteinExistence type="inferred from homology"/>
<keyword evidence="5" id="KW-0997">Cell inner membrane</keyword>
<organism evidence="10 11">
    <name type="scientific">Lentisphaera araneosa HTCC2155</name>
    <dbReference type="NCBI Taxonomy" id="313628"/>
    <lineage>
        <taxon>Bacteria</taxon>
        <taxon>Pseudomonadati</taxon>
        <taxon>Lentisphaerota</taxon>
        <taxon>Lentisphaeria</taxon>
        <taxon>Lentisphaerales</taxon>
        <taxon>Lentisphaeraceae</taxon>
        <taxon>Lentisphaera</taxon>
    </lineage>
</organism>
<evidence type="ECO:0000256" key="1">
    <source>
        <dbReference type="ARBA" id="ARBA00004429"/>
    </source>
</evidence>
<dbReference type="AlphaFoldDB" id="A6DKZ3"/>
<keyword evidence="8 9" id="KW-0472">Membrane</keyword>
<evidence type="ECO:0000256" key="6">
    <source>
        <dbReference type="ARBA" id="ARBA00022692"/>
    </source>
</evidence>
<dbReference type="GO" id="GO:0009636">
    <property type="term" value="P:response to toxic substance"/>
    <property type="evidence" value="ECO:0007669"/>
    <property type="project" value="UniProtKB-ARBA"/>
</dbReference>
<dbReference type="PRINTS" id="PR00702">
    <property type="entry name" value="ACRIFLAVINRP"/>
</dbReference>
<dbReference type="FunFam" id="1.20.1640.10:FF:000001">
    <property type="entry name" value="Efflux pump membrane transporter"/>
    <property type="match status" value="1"/>
</dbReference>
<evidence type="ECO:0000313" key="10">
    <source>
        <dbReference type="EMBL" id="EDM27595.1"/>
    </source>
</evidence>
<dbReference type="NCBIfam" id="NF000282">
    <property type="entry name" value="RND_permease_1"/>
    <property type="match status" value="1"/>
</dbReference>
<dbReference type="NCBIfam" id="TIGR00915">
    <property type="entry name" value="2A0602"/>
    <property type="match status" value="1"/>
</dbReference>
<dbReference type="Proteomes" id="UP000004947">
    <property type="component" value="Unassembled WGS sequence"/>
</dbReference>
<feature type="transmembrane region" description="Helical" evidence="9">
    <location>
        <begin position="1002"/>
        <end position="1028"/>
    </location>
</feature>
<evidence type="ECO:0000256" key="8">
    <source>
        <dbReference type="ARBA" id="ARBA00023136"/>
    </source>
</evidence>
<accession>A6DKZ3</accession>
<feature type="transmembrane region" description="Helical" evidence="9">
    <location>
        <begin position="969"/>
        <end position="990"/>
    </location>
</feature>
<keyword evidence="3" id="KW-0813">Transport</keyword>
<dbReference type="FunFam" id="3.30.70.1430:FF:000001">
    <property type="entry name" value="Efflux pump membrane transporter"/>
    <property type="match status" value="1"/>
</dbReference>
<feature type="transmembrane region" description="Helical" evidence="9">
    <location>
        <begin position="473"/>
        <end position="500"/>
    </location>
</feature>
<feature type="transmembrane region" description="Helical" evidence="9">
    <location>
        <begin position="899"/>
        <end position="919"/>
    </location>
</feature>
<dbReference type="SUPFAM" id="SSF82693">
    <property type="entry name" value="Multidrug efflux transporter AcrB pore domain, PN1, PN2, PC1 and PC2 subdomains"/>
    <property type="match status" value="4"/>
</dbReference>
<evidence type="ECO:0000256" key="5">
    <source>
        <dbReference type="ARBA" id="ARBA00022519"/>
    </source>
</evidence>
<comment type="similarity">
    <text evidence="2">Belongs to the resistance-nodulation-cell division (RND) (TC 2.A.6) family.</text>
</comment>
<dbReference type="PANTHER" id="PTHR32063">
    <property type="match status" value="1"/>
</dbReference>
<dbReference type="GO" id="GO:0005886">
    <property type="term" value="C:plasma membrane"/>
    <property type="evidence" value="ECO:0007669"/>
    <property type="project" value="UniProtKB-SubCell"/>
</dbReference>
<dbReference type="Pfam" id="PF00873">
    <property type="entry name" value="ACR_tran"/>
    <property type="match status" value="1"/>
</dbReference>
<evidence type="ECO:0000256" key="3">
    <source>
        <dbReference type="ARBA" id="ARBA00022448"/>
    </source>
</evidence>
<dbReference type="eggNOG" id="COG0841">
    <property type="taxonomic scope" value="Bacteria"/>
</dbReference>
<keyword evidence="4" id="KW-1003">Cell membrane</keyword>
<protein>
    <submittedName>
        <fullName evidence="10">Hydrophobe/amphiphile efflux-1 family protein</fullName>
    </submittedName>
</protein>
<evidence type="ECO:0000256" key="7">
    <source>
        <dbReference type="ARBA" id="ARBA00022989"/>
    </source>
</evidence>
<feature type="transmembrane region" description="Helical" evidence="9">
    <location>
        <begin position="873"/>
        <end position="892"/>
    </location>
</feature>
<dbReference type="Gene3D" id="3.30.70.1440">
    <property type="entry name" value="Multidrug efflux transporter AcrB pore domain"/>
    <property type="match status" value="1"/>
</dbReference>